<proteinExistence type="predicted"/>
<evidence type="ECO:0008006" key="3">
    <source>
        <dbReference type="Google" id="ProtNLM"/>
    </source>
</evidence>
<dbReference type="InterPro" id="IPR032710">
    <property type="entry name" value="NTF2-like_dom_sf"/>
</dbReference>
<sequence length="66" mass="7668">MKTKIVRFEVQPLADDVVLAAYILINEEKTLRSSIWKFKDGEWRMFFHQGTKTANPFRSPVPGRGD</sequence>
<organism evidence="1 2">
    <name type="scientific">Caldibacillus debilis</name>
    <dbReference type="NCBI Taxonomy" id="301148"/>
    <lineage>
        <taxon>Bacteria</taxon>
        <taxon>Bacillati</taxon>
        <taxon>Bacillota</taxon>
        <taxon>Bacilli</taxon>
        <taxon>Bacillales</taxon>
        <taxon>Bacillaceae</taxon>
        <taxon>Caldibacillus</taxon>
    </lineage>
</organism>
<protein>
    <recommendedName>
        <fullName evidence="3">DUF4440 domain-containing protein</fullName>
    </recommendedName>
</protein>
<reference evidence="1 2" key="1">
    <citation type="submission" date="2016-01" db="EMBL/GenBank/DDBJ databases">
        <title>Draft Genome Sequences of Seven Thermophilic Sporeformers Isolated from Foods.</title>
        <authorList>
            <person name="Berendsen E.M."/>
            <person name="Wells-Bennik M.H."/>
            <person name="Krawcyk A.O."/>
            <person name="De Jong A."/>
            <person name="Holsappel S."/>
            <person name="Eijlander R.T."/>
            <person name="Kuipers O.P."/>
        </authorList>
    </citation>
    <scope>NUCLEOTIDE SEQUENCE [LARGE SCALE GENOMIC DNA]</scope>
    <source>
        <strain evidence="1 2">B4135</strain>
    </source>
</reference>
<dbReference type="AlphaFoldDB" id="A0A150MF41"/>
<evidence type="ECO:0000313" key="2">
    <source>
        <dbReference type="Proteomes" id="UP000075683"/>
    </source>
</evidence>
<evidence type="ECO:0000313" key="1">
    <source>
        <dbReference type="EMBL" id="KYD23101.1"/>
    </source>
</evidence>
<dbReference type="SUPFAM" id="SSF54427">
    <property type="entry name" value="NTF2-like"/>
    <property type="match status" value="1"/>
</dbReference>
<name>A0A150MF41_9BACI</name>
<gene>
    <name evidence="1" type="ORF">B4135_0630</name>
</gene>
<dbReference type="Proteomes" id="UP000075683">
    <property type="component" value="Unassembled WGS sequence"/>
</dbReference>
<dbReference type="EMBL" id="LQYT01000002">
    <property type="protein sequence ID" value="KYD23101.1"/>
    <property type="molecule type" value="Genomic_DNA"/>
</dbReference>
<accession>A0A150MF41</accession>
<comment type="caution">
    <text evidence="1">The sequence shown here is derived from an EMBL/GenBank/DDBJ whole genome shotgun (WGS) entry which is preliminary data.</text>
</comment>